<gene>
    <name evidence="2" type="primary">legG</name>
    <name evidence="2" type="ORF">PAECIP111891_04315</name>
</gene>
<evidence type="ECO:0000259" key="1">
    <source>
        <dbReference type="Pfam" id="PF02350"/>
    </source>
</evidence>
<dbReference type="CDD" id="cd03786">
    <property type="entry name" value="GTB_UDP-GlcNAc_2-Epimerase"/>
    <property type="match status" value="1"/>
</dbReference>
<name>A0ABM9CKY6_9BACL</name>
<dbReference type="InterPro" id="IPR003331">
    <property type="entry name" value="UDP_GlcNAc_Epimerase_2_dom"/>
</dbReference>
<keyword evidence="3" id="KW-1185">Reference proteome</keyword>
<organism evidence="2 3">
    <name type="scientific">Paenibacillus allorhizoplanae</name>
    <dbReference type="NCBI Taxonomy" id="2905648"/>
    <lineage>
        <taxon>Bacteria</taxon>
        <taxon>Bacillati</taxon>
        <taxon>Bacillota</taxon>
        <taxon>Bacilli</taxon>
        <taxon>Bacillales</taxon>
        <taxon>Paenibacillaceae</taxon>
        <taxon>Paenibacillus</taxon>
    </lineage>
</organism>
<feature type="domain" description="UDP-N-acetylglucosamine 2-epimerase" evidence="1">
    <location>
        <begin position="24"/>
        <end position="371"/>
    </location>
</feature>
<dbReference type="Gene3D" id="3.40.50.2000">
    <property type="entry name" value="Glycogen Phosphorylase B"/>
    <property type="match status" value="2"/>
</dbReference>
<keyword evidence="2" id="KW-0326">Glycosidase</keyword>
<dbReference type="SUPFAM" id="SSF53756">
    <property type="entry name" value="UDP-Glycosyltransferase/glycogen phosphorylase"/>
    <property type="match status" value="1"/>
</dbReference>
<dbReference type="Pfam" id="PF02350">
    <property type="entry name" value="Epimerase_2"/>
    <property type="match status" value="1"/>
</dbReference>
<reference evidence="2" key="1">
    <citation type="submission" date="2022-01" db="EMBL/GenBank/DDBJ databases">
        <authorList>
            <person name="Criscuolo A."/>
        </authorList>
    </citation>
    <scope>NUCLEOTIDE SEQUENCE</scope>
    <source>
        <strain evidence="2">CIP111891</strain>
    </source>
</reference>
<dbReference type="EC" id="3.2.1.184" evidence="2"/>
<dbReference type="InterPro" id="IPR020004">
    <property type="entry name" value="UDP-GlcNAc_Epase"/>
</dbReference>
<comment type="caution">
    <text evidence="2">The sequence shown here is derived from an EMBL/GenBank/DDBJ whole genome shotgun (WGS) entry which is preliminary data.</text>
</comment>
<dbReference type="GO" id="GO:0102388">
    <property type="term" value="F:UDP-N,N'-diacetylbacillosamine 2-epimerase activity"/>
    <property type="evidence" value="ECO:0007669"/>
    <property type="project" value="UniProtKB-EC"/>
</dbReference>
<dbReference type="EMBL" id="CAKMMW010000014">
    <property type="protein sequence ID" value="CAH1215801.1"/>
    <property type="molecule type" value="Genomic_DNA"/>
</dbReference>
<dbReference type="InterPro" id="IPR029767">
    <property type="entry name" value="WecB-like"/>
</dbReference>
<dbReference type="NCBIfam" id="TIGR03568">
    <property type="entry name" value="NeuC_NnaA"/>
    <property type="match status" value="1"/>
</dbReference>
<accession>A0ABM9CKY6</accession>
<sequence length="386" mass="43043">MNKRKIMVVTGTRAEYGLLYWIMREIEADSGLVLQLVVTGAHLSPDFGMTYRLIEEDGFRIDEKLEMLLSNDSPTAVTKSVGLAVIGFADVLDRLKPDIALLIGDRFEMFAAAQAAMINRIPIAHIHGGEVTEGAIDEAIRHSITKMSHIHFVAAEAYRQRVIQLGENKDFIYNYGAPGVENIKRVKLLSRLQLEEAIDFPLGLLTFLVTYHPVTLEGKGPRRAMEELITALEHFPDAHIIFTKPNSDADGKIIIDMMDHYAEKYPERIKVFASMGQVNYLSTLRQCDVVIGNSSSGIIEAPIFQKPTINIGRRQSGRLKATSIIDCTETSDSIRDAISLAISLDFQSSLRDVQAPYGDGDTAKNIKNCLKSINLQNLINKKFYDI</sequence>
<dbReference type="Proteomes" id="UP000838821">
    <property type="component" value="Unassembled WGS sequence"/>
</dbReference>
<protein>
    <submittedName>
        <fullName evidence="2">GDP/UDP-N,N'-diacetylbacillosamine 2-epimerase (Hydrolyzing)</fullName>
        <ecNumber evidence="2">3.2.1.184</ecNumber>
    </submittedName>
</protein>
<dbReference type="RefSeq" id="WP_236290407.1">
    <property type="nucleotide sequence ID" value="NZ_CAKMMW010000014.1"/>
</dbReference>
<evidence type="ECO:0000313" key="2">
    <source>
        <dbReference type="EMBL" id="CAH1215801.1"/>
    </source>
</evidence>
<keyword evidence="2" id="KW-0378">Hydrolase</keyword>
<dbReference type="PANTHER" id="PTHR43174:SF3">
    <property type="entry name" value="UDP-N-ACETYLGLUCOSAMINE 2-EPIMERASE"/>
    <property type="match status" value="1"/>
</dbReference>
<dbReference type="PANTHER" id="PTHR43174">
    <property type="entry name" value="UDP-N-ACETYLGLUCOSAMINE 2-EPIMERASE"/>
    <property type="match status" value="1"/>
</dbReference>
<evidence type="ECO:0000313" key="3">
    <source>
        <dbReference type="Proteomes" id="UP000838821"/>
    </source>
</evidence>
<proteinExistence type="predicted"/>